<dbReference type="OrthoDB" id="25921at2759"/>
<keyword evidence="3" id="KW-1185">Reference proteome</keyword>
<evidence type="ECO:0000313" key="2">
    <source>
        <dbReference type="EMBL" id="TID18694.1"/>
    </source>
</evidence>
<dbReference type="Proteomes" id="UP000298493">
    <property type="component" value="Unassembled WGS sequence"/>
</dbReference>
<proteinExistence type="predicted"/>
<feature type="signal peptide" evidence="1">
    <location>
        <begin position="1"/>
        <end position="25"/>
    </location>
</feature>
<keyword evidence="1" id="KW-0732">Signal</keyword>
<evidence type="ECO:0000256" key="1">
    <source>
        <dbReference type="SAM" id="SignalP"/>
    </source>
</evidence>
<sequence>MCFFFFFQPLIFCTINFPRLPSATASPIRAVSQDNHWSSYGHIRSYETIIRALEDSLLCTCPMTFIQLRNRLHGLVSDFKYILIVFSPCAPRWPGVEGILNAHNKLVDEVTRSIFWKSLL</sequence>
<reference evidence="2 3" key="1">
    <citation type="submission" date="2019-04" db="EMBL/GenBank/DDBJ databases">
        <title>High contiguity whole genome sequence and gene annotation resource for two Venturia nashicola isolates.</title>
        <authorList>
            <person name="Prokchorchik M."/>
            <person name="Won K."/>
            <person name="Lee Y."/>
            <person name="Choi E.D."/>
            <person name="Segonzac C."/>
            <person name="Sohn K.H."/>
        </authorList>
    </citation>
    <scope>NUCLEOTIDE SEQUENCE [LARGE SCALE GENOMIC DNA]</scope>
    <source>
        <strain evidence="2 3">PRI2</strain>
    </source>
</reference>
<name>A0A4Z1NUP4_9PEZI</name>
<organism evidence="2 3">
    <name type="scientific">Venturia nashicola</name>
    <dbReference type="NCBI Taxonomy" id="86259"/>
    <lineage>
        <taxon>Eukaryota</taxon>
        <taxon>Fungi</taxon>
        <taxon>Dikarya</taxon>
        <taxon>Ascomycota</taxon>
        <taxon>Pezizomycotina</taxon>
        <taxon>Dothideomycetes</taxon>
        <taxon>Pleosporomycetidae</taxon>
        <taxon>Venturiales</taxon>
        <taxon>Venturiaceae</taxon>
        <taxon>Venturia</taxon>
    </lineage>
</organism>
<gene>
    <name evidence="2" type="ORF">E6O75_ATG05815</name>
</gene>
<feature type="chain" id="PRO_5021338200" evidence="1">
    <location>
        <begin position="26"/>
        <end position="120"/>
    </location>
</feature>
<dbReference type="AlphaFoldDB" id="A0A4Z1NUP4"/>
<comment type="caution">
    <text evidence="2">The sequence shown here is derived from an EMBL/GenBank/DDBJ whole genome shotgun (WGS) entry which is preliminary data.</text>
</comment>
<dbReference type="EMBL" id="SNSC02000013">
    <property type="protein sequence ID" value="TID18694.1"/>
    <property type="molecule type" value="Genomic_DNA"/>
</dbReference>
<accession>A0A4Z1NUP4</accession>
<protein>
    <submittedName>
        <fullName evidence="2">Uncharacterized protein</fullName>
    </submittedName>
</protein>
<evidence type="ECO:0000313" key="3">
    <source>
        <dbReference type="Proteomes" id="UP000298493"/>
    </source>
</evidence>